<dbReference type="EMBL" id="SRLO01000070">
    <property type="protein sequence ID" value="TNN78805.1"/>
    <property type="molecule type" value="Genomic_DNA"/>
</dbReference>
<accession>A0A4Z2ILS9</accession>
<organism evidence="2 3">
    <name type="scientific">Liparis tanakae</name>
    <name type="common">Tanaka's snailfish</name>
    <dbReference type="NCBI Taxonomy" id="230148"/>
    <lineage>
        <taxon>Eukaryota</taxon>
        <taxon>Metazoa</taxon>
        <taxon>Chordata</taxon>
        <taxon>Craniata</taxon>
        <taxon>Vertebrata</taxon>
        <taxon>Euteleostomi</taxon>
        <taxon>Actinopterygii</taxon>
        <taxon>Neopterygii</taxon>
        <taxon>Teleostei</taxon>
        <taxon>Neoteleostei</taxon>
        <taxon>Acanthomorphata</taxon>
        <taxon>Eupercaria</taxon>
        <taxon>Perciformes</taxon>
        <taxon>Cottioidei</taxon>
        <taxon>Cottales</taxon>
        <taxon>Liparidae</taxon>
        <taxon>Liparis</taxon>
    </lineage>
</organism>
<feature type="region of interest" description="Disordered" evidence="1">
    <location>
        <begin position="1"/>
        <end position="64"/>
    </location>
</feature>
<evidence type="ECO:0000256" key="1">
    <source>
        <dbReference type="SAM" id="MobiDB-lite"/>
    </source>
</evidence>
<evidence type="ECO:0000313" key="2">
    <source>
        <dbReference type="EMBL" id="TNN78805.1"/>
    </source>
</evidence>
<feature type="compositionally biased region" description="Polar residues" evidence="1">
    <location>
        <begin position="11"/>
        <end position="29"/>
    </location>
</feature>
<reference evidence="2 3" key="1">
    <citation type="submission" date="2019-03" db="EMBL/GenBank/DDBJ databases">
        <title>First draft genome of Liparis tanakae, snailfish: a comprehensive survey of snailfish specific genes.</title>
        <authorList>
            <person name="Kim W."/>
            <person name="Song I."/>
            <person name="Jeong J.-H."/>
            <person name="Kim D."/>
            <person name="Kim S."/>
            <person name="Ryu S."/>
            <person name="Song J.Y."/>
            <person name="Lee S.K."/>
        </authorList>
    </citation>
    <scope>NUCLEOTIDE SEQUENCE [LARGE SCALE GENOMIC DNA]</scope>
    <source>
        <tissue evidence="2">Muscle</tissue>
    </source>
</reference>
<dbReference type="AlphaFoldDB" id="A0A4Z2ILS9"/>
<protein>
    <submittedName>
        <fullName evidence="2">Uncharacterized protein</fullName>
    </submittedName>
</protein>
<evidence type="ECO:0000313" key="3">
    <source>
        <dbReference type="Proteomes" id="UP000314294"/>
    </source>
</evidence>
<dbReference type="Proteomes" id="UP000314294">
    <property type="component" value="Unassembled WGS sequence"/>
</dbReference>
<keyword evidence="3" id="KW-1185">Reference proteome</keyword>
<comment type="caution">
    <text evidence="2">The sequence shown here is derived from an EMBL/GenBank/DDBJ whole genome shotgun (WGS) entry which is preliminary data.</text>
</comment>
<gene>
    <name evidence="2" type="ORF">EYF80_010975</name>
</gene>
<sequence length="64" mass="6775">MHLDAPPPDLHQNSFSPDSGSDLRGQTQMWLPPAAGAPAEDGELHATPPPASCQQNKIKKESSS</sequence>
<proteinExistence type="predicted"/>
<name>A0A4Z2ILS9_9TELE</name>